<protein>
    <recommendedName>
        <fullName evidence="2">RecF/RecN/SMC N-terminal domain-containing protein</fullName>
    </recommendedName>
</protein>
<evidence type="ECO:0000259" key="2">
    <source>
        <dbReference type="Pfam" id="PF02463"/>
    </source>
</evidence>
<dbReference type="PANTHER" id="PTHR43977">
    <property type="entry name" value="STRUCTURAL MAINTENANCE OF CHROMOSOMES PROTEIN 3"/>
    <property type="match status" value="1"/>
</dbReference>
<dbReference type="InterPro" id="IPR027417">
    <property type="entry name" value="P-loop_NTPase"/>
</dbReference>
<feature type="coiled-coil region" evidence="1">
    <location>
        <begin position="167"/>
        <end position="194"/>
    </location>
</feature>
<dbReference type="InterPro" id="IPR003395">
    <property type="entry name" value="RecF/RecN/SMC_N"/>
</dbReference>
<dbReference type="Pfam" id="PF02463">
    <property type="entry name" value="SMC_N"/>
    <property type="match status" value="1"/>
</dbReference>
<dbReference type="Gene3D" id="3.40.50.300">
    <property type="entry name" value="P-loop containing nucleotide triphosphate hydrolases"/>
    <property type="match status" value="2"/>
</dbReference>
<dbReference type="EMBL" id="PCWO01000041">
    <property type="protein sequence ID" value="PIR04746.1"/>
    <property type="molecule type" value="Genomic_DNA"/>
</dbReference>
<comment type="caution">
    <text evidence="3">The sequence shown here is derived from an EMBL/GenBank/DDBJ whole genome shotgun (WGS) entry which is preliminary data.</text>
</comment>
<proteinExistence type="predicted"/>
<organism evidence="3 4">
    <name type="scientific">Candidatus Liptonbacteria bacterium CG11_big_fil_rev_8_21_14_0_20_35_14</name>
    <dbReference type="NCBI Taxonomy" id="1974634"/>
    <lineage>
        <taxon>Bacteria</taxon>
        <taxon>Candidatus Liptoniibacteriota</taxon>
    </lineage>
</organism>
<sequence length="717" mass="81839">MLLKRLELNGFKSFAKRVVLEFPKGVTAIVGPNGSGKSNIIDAIRWLLGERDAKQLRGGTTTDLIFGGSSGKSKSGMASAALFFDNTKKIFPLHFDEVEIKREVYRDGTSFYYINKSEVRLKDLIELLSQSRLGTKGLIVVSQGNSDLFIKATPLDRREMIEEILGLREFRIKKHEAERKLKNTTINLEKTSSLIAEIEPHLKLLRRQTSKWEKREELERELIGLENDYFGSKASFLTEAYLAVDPLISELDNNISKAKRELKDLEESLLKIEKSEPENRSNLNKVRSKKTITESAIREIEGFLSDLKIKIALKERDSPENTETDFKEATTYFKDIYTEAKRLMGLKDLEALNLFLKRIISLGDSVFKESNKDNNVNELREQEEKILNNLRKEKKEFDFILKEEKELEKKLESFTTIFRKAFSLVESKKSEIGSFVEKQDRLKLEKERWSFKINDLKDQVRQAGRKWDDFLNIKKDKLSESELNEIESKIFRLRGQLSAMGEVDEALVKEAKETEERFNFLKDQLADLEKAVADLESVILELSEKIHEEFNEALSKISLEFDKFFSLMFKGGKAKLIKQKVEIKKIEEEGGENIEVIVPKKLNDIEAGVEIELTLPKKKVSGLDVLSGGERSLVSIAALFALISVSPPPFLVLDEIDAPLDERNAGRFSDMVQEFSKEVQFIIVTHNRATMESADVLYGVTLGEDGASKVVSMKMTG</sequence>
<reference evidence="3 4" key="1">
    <citation type="submission" date="2017-09" db="EMBL/GenBank/DDBJ databases">
        <title>Depth-based differentiation of microbial function through sediment-hosted aquifers and enrichment of novel symbionts in the deep terrestrial subsurface.</title>
        <authorList>
            <person name="Probst A.J."/>
            <person name="Ladd B."/>
            <person name="Jarett J.K."/>
            <person name="Geller-Mcgrath D.E."/>
            <person name="Sieber C.M."/>
            <person name="Emerson J.B."/>
            <person name="Anantharaman K."/>
            <person name="Thomas B.C."/>
            <person name="Malmstrom R."/>
            <person name="Stieglmeier M."/>
            <person name="Klingl A."/>
            <person name="Woyke T."/>
            <person name="Ryan C.M."/>
            <person name="Banfield J.F."/>
        </authorList>
    </citation>
    <scope>NUCLEOTIDE SEQUENCE [LARGE SCALE GENOMIC DNA]</scope>
    <source>
        <strain evidence="3">CG11_big_fil_rev_8_21_14_0_20_35_14</strain>
    </source>
</reference>
<feature type="coiled-coil region" evidence="1">
    <location>
        <begin position="373"/>
        <end position="410"/>
    </location>
</feature>
<feature type="domain" description="RecF/RecN/SMC N-terminal" evidence="2">
    <location>
        <begin position="3"/>
        <end position="708"/>
    </location>
</feature>
<accession>A0A2H0N9G4</accession>
<feature type="coiled-coil region" evidence="1">
    <location>
        <begin position="511"/>
        <end position="545"/>
    </location>
</feature>
<name>A0A2H0N9G4_9BACT</name>
<gene>
    <name evidence="3" type="ORF">COV57_02835</name>
</gene>
<dbReference type="Proteomes" id="UP000229893">
    <property type="component" value="Unassembled WGS sequence"/>
</dbReference>
<dbReference type="SUPFAM" id="SSF52540">
    <property type="entry name" value="P-loop containing nucleoside triphosphate hydrolases"/>
    <property type="match status" value="1"/>
</dbReference>
<dbReference type="AlphaFoldDB" id="A0A2H0N9G4"/>
<keyword evidence="1" id="KW-0175">Coiled coil</keyword>
<evidence type="ECO:0000313" key="3">
    <source>
        <dbReference type="EMBL" id="PIR04746.1"/>
    </source>
</evidence>
<evidence type="ECO:0000313" key="4">
    <source>
        <dbReference type="Proteomes" id="UP000229893"/>
    </source>
</evidence>
<feature type="coiled-coil region" evidence="1">
    <location>
        <begin position="248"/>
        <end position="275"/>
    </location>
</feature>
<evidence type="ECO:0000256" key="1">
    <source>
        <dbReference type="SAM" id="Coils"/>
    </source>
</evidence>